<feature type="transmembrane region" description="Helical" evidence="8">
    <location>
        <begin position="34"/>
        <end position="51"/>
    </location>
</feature>
<dbReference type="GO" id="GO:0042158">
    <property type="term" value="P:lipoprotein biosynthetic process"/>
    <property type="evidence" value="ECO:0007669"/>
    <property type="project" value="UniProtKB-UniRule"/>
</dbReference>
<feature type="transmembrane region" description="Helical" evidence="8">
    <location>
        <begin position="117"/>
        <end position="138"/>
    </location>
</feature>
<keyword evidence="11" id="KW-1185">Reference proteome</keyword>
<feature type="transmembrane region" description="Helical" evidence="8">
    <location>
        <begin position="84"/>
        <end position="105"/>
    </location>
</feature>
<dbReference type="Pfam" id="PF20154">
    <property type="entry name" value="LNT_N"/>
    <property type="match status" value="1"/>
</dbReference>
<dbReference type="InterPro" id="IPR036526">
    <property type="entry name" value="C-N_Hydrolase_sf"/>
</dbReference>
<comment type="catalytic activity">
    <reaction evidence="8">
        <text>N-terminal S-1,2-diacyl-sn-glyceryl-L-cysteinyl-[lipoprotein] + a glycerophospholipid = N-acyl-S-1,2-diacyl-sn-glyceryl-L-cysteinyl-[lipoprotein] + a 2-acyl-sn-glycero-3-phospholipid + H(+)</text>
        <dbReference type="Rhea" id="RHEA:48228"/>
        <dbReference type="Rhea" id="RHEA-COMP:14681"/>
        <dbReference type="Rhea" id="RHEA-COMP:14684"/>
        <dbReference type="ChEBI" id="CHEBI:15378"/>
        <dbReference type="ChEBI" id="CHEBI:136912"/>
        <dbReference type="ChEBI" id="CHEBI:140656"/>
        <dbReference type="ChEBI" id="CHEBI:140657"/>
        <dbReference type="ChEBI" id="CHEBI:140660"/>
        <dbReference type="EC" id="2.3.1.269"/>
    </reaction>
</comment>
<keyword evidence="6 8" id="KW-0472">Membrane</keyword>
<dbReference type="UniPathway" id="UPA00666"/>
<keyword evidence="10" id="KW-0449">Lipoprotein</keyword>
<gene>
    <name evidence="8" type="primary">lnt</name>
    <name evidence="10" type="ORF">AWH69_11865</name>
</gene>
<evidence type="ECO:0000256" key="3">
    <source>
        <dbReference type="ARBA" id="ARBA00022679"/>
    </source>
</evidence>
<evidence type="ECO:0000256" key="6">
    <source>
        <dbReference type="ARBA" id="ARBA00023136"/>
    </source>
</evidence>
<feature type="transmembrane region" description="Helical" evidence="8">
    <location>
        <begin position="190"/>
        <end position="210"/>
    </location>
</feature>
<dbReference type="AlphaFoldDB" id="A0A176QBE9"/>
<dbReference type="InterPro" id="IPR004563">
    <property type="entry name" value="Apolipo_AcylTrfase"/>
</dbReference>
<evidence type="ECO:0000256" key="5">
    <source>
        <dbReference type="ARBA" id="ARBA00022989"/>
    </source>
</evidence>
<feature type="transmembrane region" description="Helical" evidence="8">
    <location>
        <begin position="158"/>
        <end position="183"/>
    </location>
</feature>
<dbReference type="STRING" id="262209.AWH69_11865"/>
<feature type="transmembrane region" description="Helical" evidence="8">
    <location>
        <begin position="12"/>
        <end position="28"/>
    </location>
</feature>
<dbReference type="RefSeq" id="WP_068275784.1">
    <property type="nucleotide sequence ID" value="NZ_LQZG01000003.1"/>
</dbReference>
<keyword evidence="4 8" id="KW-0812">Transmembrane</keyword>
<evidence type="ECO:0000313" key="10">
    <source>
        <dbReference type="EMBL" id="OAB87062.1"/>
    </source>
</evidence>
<comment type="function">
    <text evidence="8">Catalyzes the phospholipid dependent N-acylation of the N-terminal cysteine of apolipoprotein, the last step in lipoprotein maturation.</text>
</comment>
<name>A0A176QBE9_9MICO</name>
<dbReference type="NCBIfam" id="TIGR00546">
    <property type="entry name" value="lnt"/>
    <property type="match status" value="1"/>
</dbReference>
<dbReference type="HAMAP" id="MF_01148">
    <property type="entry name" value="Lnt"/>
    <property type="match status" value="1"/>
</dbReference>
<accession>A0A176QBE9</accession>
<comment type="caution">
    <text evidence="10">The sequence shown here is derived from an EMBL/GenBank/DDBJ whole genome shotgun (WGS) entry which is preliminary data.</text>
</comment>
<keyword evidence="3 8" id="KW-0808">Transferase</keyword>
<dbReference type="EC" id="2.3.1.269" evidence="8"/>
<feature type="transmembrane region" description="Helical" evidence="8">
    <location>
        <begin position="58"/>
        <end position="78"/>
    </location>
</feature>
<evidence type="ECO:0000313" key="11">
    <source>
        <dbReference type="Proteomes" id="UP000076976"/>
    </source>
</evidence>
<dbReference type="Pfam" id="PF00795">
    <property type="entry name" value="CN_hydrolase"/>
    <property type="match status" value="1"/>
</dbReference>
<dbReference type="PROSITE" id="PS50263">
    <property type="entry name" value="CN_HYDROLASE"/>
    <property type="match status" value="1"/>
</dbReference>
<evidence type="ECO:0000256" key="1">
    <source>
        <dbReference type="ARBA" id="ARBA00004651"/>
    </source>
</evidence>
<comment type="similarity">
    <text evidence="8">Belongs to the CN hydrolase family. Apolipoprotein N-acyltransferase subfamily.</text>
</comment>
<dbReference type="InterPro" id="IPR003010">
    <property type="entry name" value="C-N_Hydrolase"/>
</dbReference>
<keyword evidence="7 8" id="KW-0012">Acyltransferase</keyword>
<evidence type="ECO:0000256" key="4">
    <source>
        <dbReference type="ARBA" id="ARBA00022692"/>
    </source>
</evidence>
<dbReference type="Proteomes" id="UP000076976">
    <property type="component" value="Unassembled WGS sequence"/>
</dbReference>
<keyword evidence="5 8" id="KW-1133">Transmembrane helix</keyword>
<dbReference type="SUPFAM" id="SSF56317">
    <property type="entry name" value="Carbon-nitrogen hydrolase"/>
    <property type="match status" value="1"/>
</dbReference>
<keyword evidence="2 8" id="KW-1003">Cell membrane</keyword>
<dbReference type="GO" id="GO:0005886">
    <property type="term" value="C:plasma membrane"/>
    <property type="evidence" value="ECO:0007669"/>
    <property type="project" value="UniProtKB-SubCell"/>
</dbReference>
<comment type="subcellular location">
    <subcellularLocation>
        <location evidence="1 8">Cell membrane</location>
        <topology evidence="1 8">Multi-pass membrane protein</topology>
    </subcellularLocation>
</comment>
<dbReference type="Gene3D" id="3.60.110.10">
    <property type="entry name" value="Carbon-nitrogen hydrolase"/>
    <property type="match status" value="1"/>
</dbReference>
<dbReference type="GO" id="GO:0016410">
    <property type="term" value="F:N-acyltransferase activity"/>
    <property type="evidence" value="ECO:0007669"/>
    <property type="project" value="UniProtKB-UniRule"/>
</dbReference>
<protein>
    <recommendedName>
        <fullName evidence="8">Apolipoprotein N-acyltransferase</fullName>
        <shortName evidence="8">ALP N-acyltransferase</shortName>
        <ecNumber evidence="8">2.3.1.269</ecNumber>
    </recommendedName>
</protein>
<comment type="pathway">
    <text evidence="8">Protein modification; lipoprotein biosynthesis (N-acyl transfer).</text>
</comment>
<dbReference type="PANTHER" id="PTHR38686">
    <property type="entry name" value="APOLIPOPROTEIN N-ACYLTRANSFERASE"/>
    <property type="match status" value="1"/>
</dbReference>
<dbReference type="InterPro" id="IPR045378">
    <property type="entry name" value="LNT_N"/>
</dbReference>
<dbReference type="PANTHER" id="PTHR38686:SF1">
    <property type="entry name" value="APOLIPOPROTEIN N-ACYLTRANSFERASE"/>
    <property type="match status" value="1"/>
</dbReference>
<reference evidence="10 11" key="1">
    <citation type="submission" date="2016-01" db="EMBL/GenBank/DDBJ databases">
        <title>Janibacter melonis strain CD11_4 genome sequencing and assembly.</title>
        <authorList>
            <person name="Nair G.R."/>
            <person name="Kaur G."/>
            <person name="Chander A.M."/>
            <person name="Mayilraj S."/>
        </authorList>
    </citation>
    <scope>NUCLEOTIDE SEQUENCE [LARGE SCALE GENOMIC DNA]</scope>
    <source>
        <strain evidence="10 11">CD11-4</strain>
    </source>
</reference>
<sequence>MPETPFAPPAWVRAVLAVAGGLLVWLTFPDHGIHLAGVPGVALVGLALWGVRARAGFGLGMLAGWATFLPTLHWSGIFVGAMPWVALSTVQALYVAVMGAVLAAVQRPLLARGREVLGALALPVLWVLQELVRGTVPFGGFPWARLAFGQADSPLARWAWLGGAPLISLVVALLAVPLVLLVVRRTLRAALLVPVAVALALTGLLLPVHAEAPEDSTPARIGMVQGNVPRAGLDFNAERRQVLDNHVTGTEELGRSGERLDLVVWPENSSDIDPLRNPDAAAQVQRALDAVDVPVVVGAILDEPSPEVSNASLLYEPGRDAPTARYVKQHPVPFAEYVPYRDFFRLFSDKVELVRVGFAKGPGPQAFPVEGSAGGFSVVPTICFEVAYDGLMREAVHHAEDGGLPSVLLVQTNNATFGYTAESTQQLAISRIRAIEHGRPVAHVSTVGVSAVIAPDGSVTQPTELFTAAQVVGTFDARTGLTPSDRLGPWVEIGSALALVLLVVAGRLRGRRADKVDTSPKTKLESSARA</sequence>
<dbReference type="CDD" id="cd07571">
    <property type="entry name" value="ALP_N-acyl_transferase"/>
    <property type="match status" value="1"/>
</dbReference>
<proteinExistence type="inferred from homology"/>
<dbReference type="EMBL" id="LQZG01000003">
    <property type="protein sequence ID" value="OAB87062.1"/>
    <property type="molecule type" value="Genomic_DNA"/>
</dbReference>
<organism evidence="10 11">
    <name type="scientific">Janibacter melonis</name>
    <dbReference type="NCBI Taxonomy" id="262209"/>
    <lineage>
        <taxon>Bacteria</taxon>
        <taxon>Bacillati</taxon>
        <taxon>Actinomycetota</taxon>
        <taxon>Actinomycetes</taxon>
        <taxon>Micrococcales</taxon>
        <taxon>Intrasporangiaceae</taxon>
        <taxon>Janibacter</taxon>
    </lineage>
</organism>
<evidence type="ECO:0000256" key="8">
    <source>
        <dbReference type="HAMAP-Rule" id="MF_01148"/>
    </source>
</evidence>
<evidence type="ECO:0000256" key="2">
    <source>
        <dbReference type="ARBA" id="ARBA00022475"/>
    </source>
</evidence>
<evidence type="ECO:0000259" key="9">
    <source>
        <dbReference type="PROSITE" id="PS50263"/>
    </source>
</evidence>
<feature type="domain" description="CN hydrolase" evidence="9">
    <location>
        <begin position="219"/>
        <end position="477"/>
    </location>
</feature>
<evidence type="ECO:0000256" key="7">
    <source>
        <dbReference type="ARBA" id="ARBA00023315"/>
    </source>
</evidence>